<evidence type="ECO:0000256" key="4">
    <source>
        <dbReference type="ARBA" id="ARBA00023136"/>
    </source>
</evidence>
<accession>K2PTI6</accession>
<evidence type="ECO:0000256" key="3">
    <source>
        <dbReference type="ARBA" id="ARBA00022989"/>
    </source>
</evidence>
<dbReference type="Pfam" id="PF06305">
    <property type="entry name" value="LapA_dom"/>
    <property type="match status" value="1"/>
</dbReference>
<name>K2PTI6_9HYPH</name>
<gene>
    <name evidence="8" type="ORF">NA8A_01680</name>
</gene>
<keyword evidence="3 6" id="KW-1133">Transmembrane helix</keyword>
<dbReference type="RefSeq" id="WP_009755659.1">
    <property type="nucleotide sequence ID" value="NZ_AMSI01000001.1"/>
</dbReference>
<dbReference type="STRING" id="721133.SAMN05216176_102341"/>
<evidence type="ECO:0000313" key="8">
    <source>
        <dbReference type="EMBL" id="EKF44412.1"/>
    </source>
</evidence>
<keyword evidence="2 6" id="KW-0812">Transmembrane</keyword>
<dbReference type="Proteomes" id="UP000007374">
    <property type="component" value="Unassembled WGS sequence"/>
</dbReference>
<dbReference type="AlphaFoldDB" id="K2PTI6"/>
<feature type="transmembrane region" description="Helical" evidence="6">
    <location>
        <begin position="50"/>
        <end position="70"/>
    </location>
</feature>
<organism evidence="8 9">
    <name type="scientific">Nitratireductor indicus C115</name>
    <dbReference type="NCBI Taxonomy" id="1231190"/>
    <lineage>
        <taxon>Bacteria</taxon>
        <taxon>Pseudomonadati</taxon>
        <taxon>Pseudomonadota</taxon>
        <taxon>Alphaproteobacteria</taxon>
        <taxon>Hyphomicrobiales</taxon>
        <taxon>Phyllobacteriaceae</taxon>
        <taxon>Nitratireductor</taxon>
    </lineage>
</organism>
<dbReference type="GO" id="GO:0005886">
    <property type="term" value="C:plasma membrane"/>
    <property type="evidence" value="ECO:0007669"/>
    <property type="project" value="InterPro"/>
</dbReference>
<evidence type="ECO:0000259" key="7">
    <source>
        <dbReference type="Pfam" id="PF06305"/>
    </source>
</evidence>
<feature type="region of interest" description="Disordered" evidence="5">
    <location>
        <begin position="85"/>
        <end position="106"/>
    </location>
</feature>
<evidence type="ECO:0000256" key="5">
    <source>
        <dbReference type="SAM" id="MobiDB-lite"/>
    </source>
</evidence>
<dbReference type="InterPro" id="IPR010445">
    <property type="entry name" value="LapA_dom"/>
</dbReference>
<keyword evidence="1" id="KW-1003">Cell membrane</keyword>
<dbReference type="eggNOG" id="COG5416">
    <property type="taxonomic scope" value="Bacteria"/>
</dbReference>
<evidence type="ECO:0000256" key="2">
    <source>
        <dbReference type="ARBA" id="ARBA00022692"/>
    </source>
</evidence>
<comment type="caution">
    <text evidence="8">The sequence shown here is derived from an EMBL/GenBank/DDBJ whole genome shotgun (WGS) entry which is preliminary data.</text>
</comment>
<sequence>MANRLLLVLVLVPLAVIIVALAVANRGLVPFTLDPFNPGNPVLTVNWPLFVYLFAALALGMVIGSLATWLRQGRYRRVARDRKKEVDQLRETAMRASGAPQLPHSS</sequence>
<dbReference type="EMBL" id="AMSI01000001">
    <property type="protein sequence ID" value="EKF44412.1"/>
    <property type="molecule type" value="Genomic_DNA"/>
</dbReference>
<feature type="domain" description="Lipopolysaccharide assembly protein A" evidence="7">
    <location>
        <begin position="44"/>
        <end position="91"/>
    </location>
</feature>
<evidence type="ECO:0000313" key="9">
    <source>
        <dbReference type="Proteomes" id="UP000007374"/>
    </source>
</evidence>
<evidence type="ECO:0000256" key="1">
    <source>
        <dbReference type="ARBA" id="ARBA00022475"/>
    </source>
</evidence>
<dbReference type="OrthoDB" id="7868067at2"/>
<keyword evidence="4 6" id="KW-0472">Membrane</keyword>
<proteinExistence type="predicted"/>
<dbReference type="PATRIC" id="fig|1231190.3.peg.358"/>
<reference evidence="8 9" key="1">
    <citation type="journal article" date="2012" name="J. Bacteriol.">
        <title>Genome Sequence of Nitratireductor indicus Type Strain C115.</title>
        <authorList>
            <person name="Lai Q."/>
            <person name="Li G."/>
            <person name="Yu Z."/>
            <person name="Shao Z."/>
        </authorList>
    </citation>
    <scope>NUCLEOTIDE SEQUENCE [LARGE SCALE GENOMIC DNA]</scope>
    <source>
        <strain evidence="8 9">C115</strain>
    </source>
</reference>
<keyword evidence="9" id="KW-1185">Reference proteome</keyword>
<protein>
    <recommendedName>
        <fullName evidence="7">Lipopolysaccharide assembly protein A domain-containing protein</fullName>
    </recommendedName>
</protein>
<evidence type="ECO:0000256" key="6">
    <source>
        <dbReference type="SAM" id="Phobius"/>
    </source>
</evidence>